<evidence type="ECO:0000256" key="2">
    <source>
        <dbReference type="PROSITE-ProRule" id="PRU00117"/>
    </source>
</evidence>
<reference evidence="5 6" key="1">
    <citation type="journal article" date="2018" name="Nat. Ecol. Evol.">
        <title>Pezizomycetes genomes reveal the molecular basis of ectomycorrhizal truffle lifestyle.</title>
        <authorList>
            <person name="Murat C."/>
            <person name="Payen T."/>
            <person name="Noel B."/>
            <person name="Kuo A."/>
            <person name="Morin E."/>
            <person name="Chen J."/>
            <person name="Kohler A."/>
            <person name="Krizsan K."/>
            <person name="Balestrini R."/>
            <person name="Da Silva C."/>
            <person name="Montanini B."/>
            <person name="Hainaut M."/>
            <person name="Levati E."/>
            <person name="Barry K.W."/>
            <person name="Belfiori B."/>
            <person name="Cichocki N."/>
            <person name="Clum A."/>
            <person name="Dockter R.B."/>
            <person name="Fauchery L."/>
            <person name="Guy J."/>
            <person name="Iotti M."/>
            <person name="Le Tacon F."/>
            <person name="Lindquist E.A."/>
            <person name="Lipzen A."/>
            <person name="Malagnac F."/>
            <person name="Mello A."/>
            <person name="Molinier V."/>
            <person name="Miyauchi S."/>
            <person name="Poulain J."/>
            <person name="Riccioni C."/>
            <person name="Rubini A."/>
            <person name="Sitrit Y."/>
            <person name="Splivallo R."/>
            <person name="Traeger S."/>
            <person name="Wang M."/>
            <person name="Zifcakova L."/>
            <person name="Wipf D."/>
            <person name="Zambonelli A."/>
            <person name="Paolocci F."/>
            <person name="Nowrousian M."/>
            <person name="Ottonello S."/>
            <person name="Baldrian P."/>
            <person name="Spatafora J.W."/>
            <person name="Henrissat B."/>
            <person name="Nagy L.G."/>
            <person name="Aury J.M."/>
            <person name="Wincker P."/>
            <person name="Grigoriev I.V."/>
            <person name="Bonfante P."/>
            <person name="Martin F.M."/>
        </authorList>
    </citation>
    <scope>NUCLEOTIDE SEQUENCE [LARGE SCALE GENOMIC DNA]</scope>
    <source>
        <strain evidence="5 6">RN42</strain>
    </source>
</reference>
<dbReference type="CDD" id="cd00105">
    <property type="entry name" value="KH-I"/>
    <property type="match status" value="1"/>
</dbReference>
<feature type="compositionally biased region" description="Low complexity" evidence="3">
    <location>
        <begin position="1"/>
        <end position="20"/>
    </location>
</feature>
<feature type="compositionally biased region" description="Basic and acidic residues" evidence="3">
    <location>
        <begin position="90"/>
        <end position="114"/>
    </location>
</feature>
<feature type="region of interest" description="Disordered" evidence="3">
    <location>
        <begin position="332"/>
        <end position="368"/>
    </location>
</feature>
<dbReference type="OrthoDB" id="5204190at2759"/>
<feature type="domain" description="K Homology" evidence="4">
    <location>
        <begin position="256"/>
        <end position="327"/>
    </location>
</feature>
<feature type="domain" description="K Homology" evidence="4">
    <location>
        <begin position="363"/>
        <end position="434"/>
    </location>
</feature>
<dbReference type="SUPFAM" id="SSF54791">
    <property type="entry name" value="Eukaryotic type KH-domain (KH-domain type I)"/>
    <property type="match status" value="3"/>
</dbReference>
<keyword evidence="1" id="KW-0677">Repeat</keyword>
<proteinExistence type="predicted"/>
<feature type="region of interest" description="Disordered" evidence="3">
    <location>
        <begin position="1"/>
        <end position="150"/>
    </location>
</feature>
<dbReference type="Proteomes" id="UP000275078">
    <property type="component" value="Unassembled WGS sequence"/>
</dbReference>
<evidence type="ECO:0000256" key="3">
    <source>
        <dbReference type="SAM" id="MobiDB-lite"/>
    </source>
</evidence>
<dbReference type="InterPro" id="IPR036612">
    <property type="entry name" value="KH_dom_type_1_sf"/>
</dbReference>
<dbReference type="EMBL" id="ML119647">
    <property type="protein sequence ID" value="RPA86984.1"/>
    <property type="molecule type" value="Genomic_DNA"/>
</dbReference>
<dbReference type="PROSITE" id="PS50084">
    <property type="entry name" value="KH_TYPE_1"/>
    <property type="match status" value="3"/>
</dbReference>
<dbReference type="Pfam" id="PF00013">
    <property type="entry name" value="KH_1"/>
    <property type="match status" value="3"/>
</dbReference>
<feature type="domain" description="K Homology" evidence="4">
    <location>
        <begin position="149"/>
        <end position="221"/>
    </location>
</feature>
<evidence type="ECO:0000313" key="6">
    <source>
        <dbReference type="Proteomes" id="UP000275078"/>
    </source>
</evidence>
<dbReference type="InterPro" id="IPR004087">
    <property type="entry name" value="KH_dom"/>
</dbReference>
<feature type="region of interest" description="Disordered" evidence="3">
    <location>
        <begin position="435"/>
        <end position="503"/>
    </location>
</feature>
<dbReference type="Gene3D" id="3.30.1370.10">
    <property type="entry name" value="K Homology domain, type 1"/>
    <property type="match status" value="3"/>
</dbReference>
<feature type="compositionally biased region" description="Gly residues" evidence="3">
    <location>
        <begin position="232"/>
        <end position="241"/>
    </location>
</feature>
<keyword evidence="6" id="KW-1185">Reference proteome</keyword>
<sequence>MGGLAGMQPQQQQPAPLGGMPSYGMPQPSSSGSLDISKIVPSSTGSLSISDAMNRVKSRPNDMGMNNSRYDDPRPSRRRSRSRSRTPPPNRRDRYDGGFRDDRRGGRNYDRERSYSPPRRGGYSPPPRERGGRGGSHTHSHRDRDRDPEVTMYQMRVDSSLVGLIIGRGGETLRRVEQDTGCKVQFLTGNEYRDLPDRPCNITGTPRQIDLAKKAIMQIIDENQKSAPPPKRGGGGGGGYNDRGSNTPSQHVARDGDDNMQIMVPDRTVGLIIGRHGETIRDLQERSGCHINIVGESKSVNGLRPVNLIGPPESARRAKELIMEIVDSDIRSQASGGQPISNVPKLPGGGPSGYFGGAGPSGEKSSQTMKVPIDAVGMIIGRGGETIKEMQASTGCRINVSSSFAPSDTEREITLQGTPESIDQARAMISDKVHSSLTNLHGQRDRKPPSVGGGRGRDDYDNQYSSPPPQHRQQQQHQQQPSSGTAPAASGAAAAAGGEDPYAPWGGYEAYAQMYWAMMQQQAAAGGAGGAPGAPGTS</sequence>
<feature type="region of interest" description="Disordered" evidence="3">
    <location>
        <begin position="222"/>
        <end position="257"/>
    </location>
</feature>
<feature type="compositionally biased region" description="Gly residues" evidence="3">
    <location>
        <begin position="347"/>
        <end position="360"/>
    </location>
</feature>
<accession>A0A3N4IZB1</accession>
<dbReference type="GO" id="GO:0003723">
    <property type="term" value="F:RNA binding"/>
    <property type="evidence" value="ECO:0007669"/>
    <property type="project" value="UniProtKB-UniRule"/>
</dbReference>
<evidence type="ECO:0000259" key="4">
    <source>
        <dbReference type="SMART" id="SM00322"/>
    </source>
</evidence>
<gene>
    <name evidence="5" type="ORF">BJ508DRAFT_94178</name>
</gene>
<evidence type="ECO:0000313" key="5">
    <source>
        <dbReference type="EMBL" id="RPA86984.1"/>
    </source>
</evidence>
<evidence type="ECO:0000256" key="1">
    <source>
        <dbReference type="ARBA" id="ARBA00022737"/>
    </source>
</evidence>
<dbReference type="PANTHER" id="PTHR10288">
    <property type="entry name" value="KH DOMAIN CONTAINING RNA BINDING PROTEIN"/>
    <property type="match status" value="1"/>
</dbReference>
<dbReference type="AlphaFoldDB" id="A0A3N4IZB1"/>
<dbReference type="SMART" id="SM00322">
    <property type="entry name" value="KH"/>
    <property type="match status" value="3"/>
</dbReference>
<protein>
    <recommendedName>
        <fullName evidence="4">K Homology domain-containing protein</fullName>
    </recommendedName>
</protein>
<dbReference type="InterPro" id="IPR004088">
    <property type="entry name" value="KH_dom_type_1"/>
</dbReference>
<feature type="compositionally biased region" description="Polar residues" evidence="3">
    <location>
        <begin position="332"/>
        <end position="341"/>
    </location>
</feature>
<keyword evidence="2" id="KW-0694">RNA-binding</keyword>
<organism evidence="5 6">
    <name type="scientific">Ascobolus immersus RN42</name>
    <dbReference type="NCBI Taxonomy" id="1160509"/>
    <lineage>
        <taxon>Eukaryota</taxon>
        <taxon>Fungi</taxon>
        <taxon>Dikarya</taxon>
        <taxon>Ascomycota</taxon>
        <taxon>Pezizomycotina</taxon>
        <taxon>Pezizomycetes</taxon>
        <taxon>Pezizales</taxon>
        <taxon>Ascobolaceae</taxon>
        <taxon>Ascobolus</taxon>
    </lineage>
</organism>
<feature type="compositionally biased region" description="Low complexity" evidence="3">
    <location>
        <begin position="471"/>
        <end position="503"/>
    </location>
</feature>
<name>A0A3N4IZB1_ASCIM</name>
<feature type="compositionally biased region" description="Polar residues" evidence="3">
    <location>
        <begin position="27"/>
        <end position="51"/>
    </location>
</feature>
<dbReference type="STRING" id="1160509.A0A3N4IZB1"/>